<dbReference type="CDD" id="cd18084">
    <property type="entry name" value="RsmE-like"/>
    <property type="match status" value="1"/>
</dbReference>
<dbReference type="GO" id="GO:0005737">
    <property type="term" value="C:cytoplasm"/>
    <property type="evidence" value="ECO:0007669"/>
    <property type="project" value="UniProtKB-SubCell"/>
</dbReference>
<proteinExistence type="inferred from homology"/>
<evidence type="ECO:0000259" key="11">
    <source>
        <dbReference type="Pfam" id="PF04452"/>
    </source>
</evidence>
<comment type="catalytic activity">
    <reaction evidence="9 10">
        <text>uridine(1498) in 16S rRNA + S-adenosyl-L-methionine = N(3)-methyluridine(1498) in 16S rRNA + S-adenosyl-L-homocysteine + H(+)</text>
        <dbReference type="Rhea" id="RHEA:42920"/>
        <dbReference type="Rhea" id="RHEA-COMP:10283"/>
        <dbReference type="Rhea" id="RHEA-COMP:10284"/>
        <dbReference type="ChEBI" id="CHEBI:15378"/>
        <dbReference type="ChEBI" id="CHEBI:57856"/>
        <dbReference type="ChEBI" id="CHEBI:59789"/>
        <dbReference type="ChEBI" id="CHEBI:65315"/>
        <dbReference type="ChEBI" id="CHEBI:74502"/>
        <dbReference type="EC" id="2.1.1.193"/>
    </reaction>
</comment>
<evidence type="ECO:0000256" key="8">
    <source>
        <dbReference type="ARBA" id="ARBA00025699"/>
    </source>
</evidence>
<keyword evidence="5 10" id="KW-0489">Methyltransferase</keyword>
<dbReference type="SUPFAM" id="SSF75217">
    <property type="entry name" value="alpha/beta knot"/>
    <property type="match status" value="1"/>
</dbReference>
<dbReference type="EC" id="2.1.1.193" evidence="10"/>
<dbReference type="GO" id="GO:0070475">
    <property type="term" value="P:rRNA base methylation"/>
    <property type="evidence" value="ECO:0007669"/>
    <property type="project" value="TreeGrafter"/>
</dbReference>
<keyword evidence="6 10" id="KW-0808">Transferase</keyword>
<name>A0A511R6Q5_9DEIN</name>
<comment type="similarity">
    <text evidence="2 10">Belongs to the RNA methyltransferase RsmE family.</text>
</comment>
<evidence type="ECO:0000313" key="14">
    <source>
        <dbReference type="Proteomes" id="UP000321197"/>
    </source>
</evidence>
<dbReference type="InterPro" id="IPR015947">
    <property type="entry name" value="PUA-like_sf"/>
</dbReference>
<dbReference type="Pfam" id="PF04452">
    <property type="entry name" value="Methyltrans_RNA"/>
    <property type="match status" value="1"/>
</dbReference>
<dbReference type="AlphaFoldDB" id="A0A511R6Q5"/>
<evidence type="ECO:0000256" key="2">
    <source>
        <dbReference type="ARBA" id="ARBA00005528"/>
    </source>
</evidence>
<dbReference type="Gene3D" id="2.40.240.20">
    <property type="entry name" value="Hypothetical PUA domain-like, domain 1"/>
    <property type="match status" value="1"/>
</dbReference>
<dbReference type="Pfam" id="PF20260">
    <property type="entry name" value="PUA_4"/>
    <property type="match status" value="1"/>
</dbReference>
<evidence type="ECO:0000256" key="7">
    <source>
        <dbReference type="ARBA" id="ARBA00022691"/>
    </source>
</evidence>
<keyword evidence="4 10" id="KW-0698">rRNA processing</keyword>
<dbReference type="RefSeq" id="WP_119341557.1">
    <property type="nucleotide sequence ID" value="NZ_BJXL01000225.1"/>
</dbReference>
<evidence type="ECO:0000256" key="4">
    <source>
        <dbReference type="ARBA" id="ARBA00022552"/>
    </source>
</evidence>
<dbReference type="Proteomes" id="UP000321197">
    <property type="component" value="Unassembled WGS sequence"/>
</dbReference>
<dbReference type="InterPro" id="IPR046886">
    <property type="entry name" value="RsmE_MTase_dom"/>
</dbReference>
<dbReference type="InterPro" id="IPR006700">
    <property type="entry name" value="RsmE"/>
</dbReference>
<protein>
    <recommendedName>
        <fullName evidence="10">Ribosomal RNA small subunit methyltransferase E</fullName>
        <ecNumber evidence="10">2.1.1.193</ecNumber>
    </recommendedName>
</protein>
<sequence length="232" mass="25567">MRPHRAFVEVIRSEVELSGREAHHLLEVLRAREGDFLGVFDGKGLEGRARVLQLEQGFVRLQVVETWPARKEPPQPITLFVALLKGDHLADVVRAATELGASRIVPILTQHCVVRELSENKLLRLRRVVLEAAKQCERSVVPEVTPMLPLNEVPTIDQGFVAHPRVSLRVRDAYNPEKPTALLTGPEGGLSDAEIGFLEKKGFTPVTLGPRILRAETAPIALLSLITAAEGL</sequence>
<dbReference type="NCBIfam" id="TIGR00046">
    <property type="entry name" value="RsmE family RNA methyltransferase"/>
    <property type="match status" value="1"/>
</dbReference>
<keyword evidence="3 10" id="KW-0963">Cytoplasm</keyword>
<dbReference type="SUPFAM" id="SSF88697">
    <property type="entry name" value="PUA domain-like"/>
    <property type="match status" value="1"/>
</dbReference>
<organism evidence="13 14">
    <name type="scientific">Meiothermus hypogaeus NBRC 106114</name>
    <dbReference type="NCBI Taxonomy" id="1227553"/>
    <lineage>
        <taxon>Bacteria</taxon>
        <taxon>Thermotogati</taxon>
        <taxon>Deinococcota</taxon>
        <taxon>Deinococci</taxon>
        <taxon>Thermales</taxon>
        <taxon>Thermaceae</taxon>
        <taxon>Meiothermus</taxon>
    </lineage>
</organism>
<dbReference type="Gene3D" id="3.40.1280.10">
    <property type="match status" value="1"/>
</dbReference>
<feature type="domain" description="Ribosomal RNA small subunit methyltransferase E methyltransferase" evidence="11">
    <location>
        <begin position="72"/>
        <end position="226"/>
    </location>
</feature>
<dbReference type="InterPro" id="IPR029026">
    <property type="entry name" value="tRNA_m1G_MTases_N"/>
</dbReference>
<dbReference type="GO" id="GO:0070042">
    <property type="term" value="F:rRNA (uridine-N3-)-methyltransferase activity"/>
    <property type="evidence" value="ECO:0007669"/>
    <property type="project" value="TreeGrafter"/>
</dbReference>
<evidence type="ECO:0000256" key="5">
    <source>
        <dbReference type="ARBA" id="ARBA00022603"/>
    </source>
</evidence>
<dbReference type="InterPro" id="IPR029028">
    <property type="entry name" value="Alpha/beta_knot_MTases"/>
</dbReference>
<feature type="domain" description="Ribosomal RNA small subunit methyltransferase E PUA-like" evidence="12">
    <location>
        <begin position="17"/>
        <end position="61"/>
    </location>
</feature>
<evidence type="ECO:0000256" key="3">
    <source>
        <dbReference type="ARBA" id="ARBA00022490"/>
    </source>
</evidence>
<evidence type="ECO:0000256" key="10">
    <source>
        <dbReference type="PIRNR" id="PIRNR015601"/>
    </source>
</evidence>
<dbReference type="EMBL" id="BJXL01000225">
    <property type="protein sequence ID" value="GEM85318.1"/>
    <property type="molecule type" value="Genomic_DNA"/>
</dbReference>
<reference evidence="13 14" key="1">
    <citation type="submission" date="2019-07" db="EMBL/GenBank/DDBJ databases">
        <title>Whole genome shotgun sequence of Meiothermus hypogaeus NBRC 106114.</title>
        <authorList>
            <person name="Hosoyama A."/>
            <person name="Uohara A."/>
            <person name="Ohji S."/>
            <person name="Ichikawa N."/>
        </authorList>
    </citation>
    <scope>NUCLEOTIDE SEQUENCE [LARGE SCALE GENOMIC DNA]</scope>
    <source>
        <strain evidence="13 14">NBRC 106114</strain>
    </source>
</reference>
<dbReference type="OrthoDB" id="9815641at2"/>
<dbReference type="PANTHER" id="PTHR30027:SF3">
    <property type="entry name" value="16S RRNA (URACIL(1498)-N(3))-METHYLTRANSFERASE"/>
    <property type="match status" value="1"/>
</dbReference>
<keyword evidence="7 10" id="KW-0949">S-adenosyl-L-methionine</keyword>
<comment type="caution">
    <text evidence="13">The sequence shown here is derived from an EMBL/GenBank/DDBJ whole genome shotgun (WGS) entry which is preliminary data.</text>
</comment>
<gene>
    <name evidence="13" type="ORF">MHY01S_34840</name>
</gene>
<dbReference type="NCBIfam" id="NF008706">
    <property type="entry name" value="PRK11713.7-1"/>
    <property type="match status" value="1"/>
</dbReference>
<evidence type="ECO:0000259" key="12">
    <source>
        <dbReference type="Pfam" id="PF20260"/>
    </source>
</evidence>
<evidence type="ECO:0000256" key="6">
    <source>
        <dbReference type="ARBA" id="ARBA00022679"/>
    </source>
</evidence>
<dbReference type="PIRSF" id="PIRSF015601">
    <property type="entry name" value="MTase_slr0722"/>
    <property type="match status" value="1"/>
</dbReference>
<accession>A0A511R6Q5</accession>
<evidence type="ECO:0000256" key="1">
    <source>
        <dbReference type="ARBA" id="ARBA00004496"/>
    </source>
</evidence>
<dbReference type="InterPro" id="IPR046887">
    <property type="entry name" value="RsmE_PUA-like"/>
</dbReference>
<comment type="function">
    <text evidence="8 10">Specifically methylates the N3 position of the uracil ring of uridine 1498 (m3U1498) in 16S rRNA. Acts on the fully assembled 30S ribosomal subunit.</text>
</comment>
<evidence type="ECO:0000256" key="9">
    <source>
        <dbReference type="ARBA" id="ARBA00047944"/>
    </source>
</evidence>
<comment type="subcellular location">
    <subcellularLocation>
        <location evidence="1 10">Cytoplasm</location>
    </subcellularLocation>
</comment>
<evidence type="ECO:0000313" key="13">
    <source>
        <dbReference type="EMBL" id="GEM85318.1"/>
    </source>
</evidence>
<dbReference type="PANTHER" id="PTHR30027">
    <property type="entry name" value="RIBOSOMAL RNA SMALL SUBUNIT METHYLTRANSFERASE E"/>
    <property type="match status" value="1"/>
</dbReference>